<dbReference type="Pfam" id="PF04542">
    <property type="entry name" value="Sigma70_r2"/>
    <property type="match status" value="1"/>
</dbReference>
<feature type="domain" description="RNA polymerase sigma-70 region 2" evidence="6">
    <location>
        <begin position="21"/>
        <end position="86"/>
    </location>
</feature>
<dbReference type="InterPro" id="IPR014284">
    <property type="entry name" value="RNA_pol_sigma-70_dom"/>
</dbReference>
<dbReference type="EMBL" id="JBHSNW010000002">
    <property type="protein sequence ID" value="MFC5814499.1"/>
    <property type="molecule type" value="Genomic_DNA"/>
</dbReference>
<dbReference type="PANTHER" id="PTHR43133:SF8">
    <property type="entry name" value="RNA POLYMERASE SIGMA FACTOR HI_1459-RELATED"/>
    <property type="match status" value="1"/>
</dbReference>
<comment type="caution">
    <text evidence="8">The sequence shown here is derived from an EMBL/GenBank/DDBJ whole genome shotgun (WGS) entry which is preliminary data.</text>
</comment>
<evidence type="ECO:0000256" key="3">
    <source>
        <dbReference type="ARBA" id="ARBA00023082"/>
    </source>
</evidence>
<evidence type="ECO:0000256" key="5">
    <source>
        <dbReference type="ARBA" id="ARBA00023163"/>
    </source>
</evidence>
<proteinExistence type="inferred from homology"/>
<evidence type="ECO:0000259" key="7">
    <source>
        <dbReference type="Pfam" id="PF08281"/>
    </source>
</evidence>
<gene>
    <name evidence="8" type="ORF">ACFPUY_05360</name>
</gene>
<dbReference type="InterPro" id="IPR013249">
    <property type="entry name" value="RNA_pol_sigma70_r4_t2"/>
</dbReference>
<dbReference type="Pfam" id="PF08281">
    <property type="entry name" value="Sigma70_r4_2"/>
    <property type="match status" value="1"/>
</dbReference>
<dbReference type="RefSeq" id="WP_219543157.1">
    <property type="nucleotide sequence ID" value="NZ_JAHKRN010000002.1"/>
</dbReference>
<dbReference type="Proteomes" id="UP001596096">
    <property type="component" value="Unassembled WGS sequence"/>
</dbReference>
<dbReference type="CDD" id="cd06171">
    <property type="entry name" value="Sigma70_r4"/>
    <property type="match status" value="1"/>
</dbReference>
<organism evidence="8 9">
    <name type="scientific">Nonomuraea harbinensis</name>
    <dbReference type="NCBI Taxonomy" id="1286938"/>
    <lineage>
        <taxon>Bacteria</taxon>
        <taxon>Bacillati</taxon>
        <taxon>Actinomycetota</taxon>
        <taxon>Actinomycetes</taxon>
        <taxon>Streptosporangiales</taxon>
        <taxon>Streptosporangiaceae</taxon>
        <taxon>Nonomuraea</taxon>
    </lineage>
</organism>
<sequence length="186" mass="20116">MTAARIERPPDESLDDFPGVFDAHFDELFRYVSHRLGPAQAEDVVAETFLVAFRKQARYDPARAAVRTWLYGIATNLVSKHRRAEVRGLRARQRHGAGGNVPGPEERVADRVSAQSLRPALAAAIASLGRGERDVLLLMALAGLSHQEIAAALGISYGTVGSRLSRARAKLRAALGDANPMEADHG</sequence>
<accession>A0ABW1BP15</accession>
<name>A0ABW1BP15_9ACTN</name>
<dbReference type="PANTHER" id="PTHR43133">
    <property type="entry name" value="RNA POLYMERASE ECF-TYPE SIGMA FACTO"/>
    <property type="match status" value="1"/>
</dbReference>
<dbReference type="NCBIfam" id="TIGR02937">
    <property type="entry name" value="sigma70-ECF"/>
    <property type="match status" value="1"/>
</dbReference>
<comment type="similarity">
    <text evidence="1">Belongs to the sigma-70 factor family. ECF subfamily.</text>
</comment>
<keyword evidence="2" id="KW-0805">Transcription regulation</keyword>
<keyword evidence="4" id="KW-0238">DNA-binding</keyword>
<protein>
    <submittedName>
        <fullName evidence="8">RNA polymerase sigma factor</fullName>
    </submittedName>
</protein>
<evidence type="ECO:0000313" key="9">
    <source>
        <dbReference type="Proteomes" id="UP001596096"/>
    </source>
</evidence>
<dbReference type="InterPro" id="IPR039425">
    <property type="entry name" value="RNA_pol_sigma-70-like"/>
</dbReference>
<evidence type="ECO:0000256" key="4">
    <source>
        <dbReference type="ARBA" id="ARBA00023125"/>
    </source>
</evidence>
<dbReference type="InterPro" id="IPR007627">
    <property type="entry name" value="RNA_pol_sigma70_r2"/>
</dbReference>
<keyword evidence="9" id="KW-1185">Reference proteome</keyword>
<evidence type="ECO:0000256" key="1">
    <source>
        <dbReference type="ARBA" id="ARBA00010641"/>
    </source>
</evidence>
<keyword evidence="5" id="KW-0804">Transcription</keyword>
<evidence type="ECO:0000256" key="2">
    <source>
        <dbReference type="ARBA" id="ARBA00023015"/>
    </source>
</evidence>
<evidence type="ECO:0000313" key="8">
    <source>
        <dbReference type="EMBL" id="MFC5814499.1"/>
    </source>
</evidence>
<keyword evidence="3" id="KW-0731">Sigma factor</keyword>
<evidence type="ECO:0000259" key="6">
    <source>
        <dbReference type="Pfam" id="PF04542"/>
    </source>
</evidence>
<reference evidence="9" key="1">
    <citation type="journal article" date="2019" name="Int. J. Syst. Evol. Microbiol.">
        <title>The Global Catalogue of Microorganisms (GCM) 10K type strain sequencing project: providing services to taxonomists for standard genome sequencing and annotation.</title>
        <authorList>
            <consortium name="The Broad Institute Genomics Platform"/>
            <consortium name="The Broad Institute Genome Sequencing Center for Infectious Disease"/>
            <person name="Wu L."/>
            <person name="Ma J."/>
        </authorList>
    </citation>
    <scope>NUCLEOTIDE SEQUENCE [LARGE SCALE GENOMIC DNA]</scope>
    <source>
        <strain evidence="9">CGMCC 4.7106</strain>
    </source>
</reference>
<feature type="domain" description="RNA polymerase sigma factor 70 region 4 type 2" evidence="7">
    <location>
        <begin position="120"/>
        <end position="171"/>
    </location>
</feature>